<dbReference type="GO" id="GO:0009245">
    <property type="term" value="P:lipid A biosynthetic process"/>
    <property type="evidence" value="ECO:0007669"/>
    <property type="project" value="TreeGrafter"/>
</dbReference>
<dbReference type="PATRIC" id="fig|587753.9.peg.588"/>
<comment type="PTM">
    <text evidence="3">4'-phosphopantetheine is transferred from CoA to a specific serine of apo-ACP by AcpS. This modification is essential for activity because fatty acids are bound in thioester linkage to the sulfhydryl of the prosthetic group.</text>
</comment>
<gene>
    <name evidence="3" type="primary">acpP</name>
    <name evidence="7" type="ORF">NZ35_02880</name>
</gene>
<dbReference type="SUPFAM" id="SSF47336">
    <property type="entry name" value="ACP-like"/>
    <property type="match status" value="1"/>
</dbReference>
<sequence>MEQNIESRVKKLIAENLYIKDEEGNQVEVEVRNESSFVDDLGADSLQTSLMLMALEEEFELKISDEEAEKFTTVQKVIDYLVIVDELRYADE</sequence>
<dbReference type="EMBL" id="JSFK01000001">
    <property type="protein sequence ID" value="KHA75441.1"/>
    <property type="molecule type" value="Genomic_DNA"/>
</dbReference>
<reference evidence="7 8" key="1">
    <citation type="submission" date="2014-10" db="EMBL/GenBank/DDBJ databases">
        <title>Draft genome sequence of Pseudomonas chlororaphis EA105.</title>
        <authorList>
            <person name="McCully L.M."/>
            <person name="Bitzer A.S."/>
            <person name="Spence C."/>
            <person name="Bais H."/>
            <person name="Silby M.W."/>
        </authorList>
    </citation>
    <scope>NUCLEOTIDE SEQUENCE [LARGE SCALE GENOMIC DNA]</scope>
    <source>
        <strain evidence="7 8">EA105</strain>
    </source>
</reference>
<dbReference type="GO" id="GO:0016020">
    <property type="term" value="C:membrane"/>
    <property type="evidence" value="ECO:0007669"/>
    <property type="project" value="GOC"/>
</dbReference>
<dbReference type="GO" id="GO:0000035">
    <property type="term" value="F:acyl binding"/>
    <property type="evidence" value="ECO:0007669"/>
    <property type="project" value="TreeGrafter"/>
</dbReference>
<dbReference type="NCBIfam" id="TIGR00517">
    <property type="entry name" value="acyl_carrier"/>
    <property type="match status" value="1"/>
</dbReference>
<comment type="caution">
    <text evidence="7">The sequence shown here is derived from an EMBL/GenBank/DDBJ whole genome shotgun (WGS) entry which is preliminary data.</text>
</comment>
<evidence type="ECO:0000259" key="6">
    <source>
        <dbReference type="PROSITE" id="PS50075"/>
    </source>
</evidence>
<keyword evidence="3" id="KW-0444">Lipid biosynthesis</keyword>
<comment type="similarity">
    <text evidence="3">Belongs to the acyl carrier protein (ACP) family.</text>
</comment>
<keyword evidence="1 3" id="KW-0596">Phosphopantetheine</keyword>
<dbReference type="NCBIfam" id="NF002148">
    <property type="entry name" value="PRK00982.1-2"/>
    <property type="match status" value="1"/>
</dbReference>
<comment type="PTM">
    <text evidence="5">4'-phosphopantetheine is transferred from CoA to a specific serine of apo-ACP by acpS.</text>
</comment>
<comment type="subcellular location">
    <subcellularLocation>
        <location evidence="3">Cytoplasm</location>
    </subcellularLocation>
</comment>
<evidence type="ECO:0000313" key="7">
    <source>
        <dbReference type="EMBL" id="KHA75441.1"/>
    </source>
</evidence>
<organism evidence="7 8">
    <name type="scientific">Pseudomonas chlororaphis</name>
    <dbReference type="NCBI Taxonomy" id="587753"/>
    <lineage>
        <taxon>Bacteria</taxon>
        <taxon>Pseudomonadati</taxon>
        <taxon>Pseudomonadota</taxon>
        <taxon>Gammaproteobacteria</taxon>
        <taxon>Pseudomonadales</taxon>
        <taxon>Pseudomonadaceae</taxon>
        <taxon>Pseudomonas</taxon>
    </lineage>
</organism>
<dbReference type="HAMAP" id="MF_01217">
    <property type="entry name" value="Acyl_carrier"/>
    <property type="match status" value="1"/>
</dbReference>
<dbReference type="InterPro" id="IPR003231">
    <property type="entry name" value="ACP"/>
</dbReference>
<dbReference type="GO" id="GO:0000036">
    <property type="term" value="F:acyl carrier activity"/>
    <property type="evidence" value="ECO:0007669"/>
    <property type="project" value="UniProtKB-UniRule"/>
</dbReference>
<dbReference type="PANTHER" id="PTHR20863:SF76">
    <property type="entry name" value="CARRIER DOMAIN-CONTAINING PROTEIN"/>
    <property type="match status" value="1"/>
</dbReference>
<keyword evidence="3" id="KW-0276">Fatty acid metabolism</keyword>
<protein>
    <recommendedName>
        <fullName evidence="3 4">Acyl carrier protein</fullName>
        <shortName evidence="3">ACP</shortName>
    </recommendedName>
</protein>
<feature type="domain" description="Carrier" evidence="6">
    <location>
        <begin position="3"/>
        <end position="85"/>
    </location>
</feature>
<dbReference type="InterPro" id="IPR036736">
    <property type="entry name" value="ACP-like_sf"/>
</dbReference>
<dbReference type="PANTHER" id="PTHR20863">
    <property type="entry name" value="ACYL CARRIER PROTEIN"/>
    <property type="match status" value="1"/>
</dbReference>
<dbReference type="InterPro" id="IPR009081">
    <property type="entry name" value="PP-bd_ACP"/>
</dbReference>
<accession>A0A0A6FS52</accession>
<keyword evidence="2 3" id="KW-0597">Phosphoprotein</keyword>
<evidence type="ECO:0000256" key="4">
    <source>
        <dbReference type="NCBIfam" id="TIGR00517"/>
    </source>
</evidence>
<evidence type="ECO:0000256" key="5">
    <source>
        <dbReference type="RuleBase" id="RU003545"/>
    </source>
</evidence>
<feature type="modified residue" description="O-(pantetheine 4'-phosphoryl)serine" evidence="3">
    <location>
        <position position="45"/>
    </location>
</feature>
<dbReference type="Gene3D" id="1.10.1200.10">
    <property type="entry name" value="ACP-like"/>
    <property type="match status" value="1"/>
</dbReference>
<keyword evidence="3" id="KW-0963">Cytoplasm</keyword>
<comment type="pathway">
    <text evidence="3 5">Lipid metabolism; fatty acid biosynthesis.</text>
</comment>
<dbReference type="OrthoDB" id="9804551at2"/>
<dbReference type="PROSITE" id="PS50075">
    <property type="entry name" value="CARRIER"/>
    <property type="match status" value="1"/>
</dbReference>
<dbReference type="Proteomes" id="UP000030564">
    <property type="component" value="Unassembled WGS sequence"/>
</dbReference>
<dbReference type="AlphaFoldDB" id="A0A0A6FS52"/>
<dbReference type="GO" id="GO:0005829">
    <property type="term" value="C:cytosol"/>
    <property type="evidence" value="ECO:0007669"/>
    <property type="project" value="TreeGrafter"/>
</dbReference>
<evidence type="ECO:0000256" key="1">
    <source>
        <dbReference type="ARBA" id="ARBA00022450"/>
    </source>
</evidence>
<keyword evidence="3" id="KW-0443">Lipid metabolism</keyword>
<dbReference type="Pfam" id="PF00550">
    <property type="entry name" value="PP-binding"/>
    <property type="match status" value="1"/>
</dbReference>
<keyword evidence="3" id="KW-0275">Fatty acid biosynthesis</keyword>
<dbReference type="UniPathway" id="UPA00094"/>
<name>A0A0A6FS52_9PSED</name>
<comment type="function">
    <text evidence="3 5">Carrier of the growing fatty acid chain in fatty acid biosynthesis.</text>
</comment>
<evidence type="ECO:0000313" key="8">
    <source>
        <dbReference type="Proteomes" id="UP000030564"/>
    </source>
</evidence>
<evidence type="ECO:0000256" key="3">
    <source>
        <dbReference type="HAMAP-Rule" id="MF_01217"/>
    </source>
</evidence>
<evidence type="ECO:0000256" key="2">
    <source>
        <dbReference type="ARBA" id="ARBA00022553"/>
    </source>
</evidence>
<proteinExistence type="inferred from homology"/>